<dbReference type="EMBL" id="CATQJL010000223">
    <property type="protein sequence ID" value="CAJ0600492.1"/>
    <property type="molecule type" value="Genomic_DNA"/>
</dbReference>
<gene>
    <name evidence="2" type="ORF">CYNAS_LOCUS12475</name>
</gene>
<dbReference type="Proteomes" id="UP001176961">
    <property type="component" value="Unassembled WGS sequence"/>
</dbReference>
<proteinExistence type="predicted"/>
<feature type="signal peptide" evidence="1">
    <location>
        <begin position="1"/>
        <end position="22"/>
    </location>
</feature>
<protein>
    <submittedName>
        <fullName evidence="2">Uncharacterized protein</fullName>
    </submittedName>
</protein>
<keyword evidence="3" id="KW-1185">Reference proteome</keyword>
<accession>A0AA36GYJ3</accession>
<evidence type="ECO:0000313" key="2">
    <source>
        <dbReference type="EMBL" id="CAJ0600492.1"/>
    </source>
</evidence>
<feature type="chain" id="PRO_5041334096" evidence="1">
    <location>
        <begin position="23"/>
        <end position="66"/>
    </location>
</feature>
<evidence type="ECO:0000256" key="1">
    <source>
        <dbReference type="SAM" id="SignalP"/>
    </source>
</evidence>
<evidence type="ECO:0000313" key="3">
    <source>
        <dbReference type="Proteomes" id="UP001176961"/>
    </source>
</evidence>
<reference evidence="2" key="1">
    <citation type="submission" date="2023-07" db="EMBL/GenBank/DDBJ databases">
        <authorList>
            <consortium name="CYATHOMIX"/>
        </authorList>
    </citation>
    <scope>NUCLEOTIDE SEQUENCE</scope>
    <source>
        <strain evidence="2">N/A</strain>
    </source>
</reference>
<keyword evidence="1" id="KW-0732">Signal</keyword>
<organism evidence="2 3">
    <name type="scientific">Cylicocyclus nassatus</name>
    <name type="common">Nematode worm</name>
    <dbReference type="NCBI Taxonomy" id="53992"/>
    <lineage>
        <taxon>Eukaryota</taxon>
        <taxon>Metazoa</taxon>
        <taxon>Ecdysozoa</taxon>
        <taxon>Nematoda</taxon>
        <taxon>Chromadorea</taxon>
        <taxon>Rhabditida</taxon>
        <taxon>Rhabditina</taxon>
        <taxon>Rhabditomorpha</taxon>
        <taxon>Strongyloidea</taxon>
        <taxon>Strongylidae</taxon>
        <taxon>Cylicocyclus</taxon>
    </lineage>
</organism>
<comment type="caution">
    <text evidence="2">The sequence shown here is derived from an EMBL/GenBank/DDBJ whole genome shotgun (WGS) entry which is preliminary data.</text>
</comment>
<name>A0AA36GYJ3_CYLNA</name>
<sequence>MKVTLALFWVAILFFIMMRVHSHSLTHQNSDKKRMRSKVLYYRTYDKPKSYRLNGKRAYKPMELTL</sequence>
<dbReference type="AlphaFoldDB" id="A0AA36GYJ3"/>